<dbReference type="Pfam" id="PF20684">
    <property type="entry name" value="Fung_rhodopsin"/>
    <property type="match status" value="1"/>
</dbReference>
<evidence type="ECO:0000256" key="5">
    <source>
        <dbReference type="ARBA" id="ARBA00038359"/>
    </source>
</evidence>
<dbReference type="PANTHER" id="PTHR33048">
    <property type="entry name" value="PTH11-LIKE INTEGRAL MEMBRANE PROTEIN (AFU_ORTHOLOGUE AFUA_5G11245)"/>
    <property type="match status" value="1"/>
</dbReference>
<reference evidence="8 9" key="1">
    <citation type="submission" date="2024-09" db="EMBL/GenBank/DDBJ databases">
        <title>Rethinking Asexuality: The Enigmatic Case of Functional Sexual Genes in Lepraria (Stereocaulaceae).</title>
        <authorList>
            <person name="Doellman M."/>
            <person name="Sun Y."/>
            <person name="Barcenas-Pena A."/>
            <person name="Lumbsch H.T."/>
            <person name="Grewe F."/>
        </authorList>
    </citation>
    <scope>NUCLEOTIDE SEQUENCE [LARGE SCALE GENOMIC DNA]</scope>
    <source>
        <strain evidence="8 9">Mercado 3170</strain>
    </source>
</reference>
<comment type="similarity">
    <text evidence="5">Belongs to the SAT4 family.</text>
</comment>
<keyword evidence="9" id="KW-1185">Reference proteome</keyword>
<dbReference type="InterPro" id="IPR049326">
    <property type="entry name" value="Rhodopsin_dom_fungi"/>
</dbReference>
<comment type="subcellular location">
    <subcellularLocation>
        <location evidence="1">Membrane</location>
        <topology evidence="1">Multi-pass membrane protein</topology>
    </subcellularLocation>
</comment>
<dbReference type="InterPro" id="IPR052337">
    <property type="entry name" value="SAT4-like"/>
</dbReference>
<protein>
    <recommendedName>
        <fullName evidence="7">Rhodopsin domain-containing protein</fullName>
    </recommendedName>
</protein>
<feature type="transmembrane region" description="Helical" evidence="6">
    <location>
        <begin position="12"/>
        <end position="34"/>
    </location>
</feature>
<gene>
    <name evidence="8" type="ORF">N7G274_004759</name>
</gene>
<proteinExistence type="inferred from homology"/>
<evidence type="ECO:0000256" key="4">
    <source>
        <dbReference type="ARBA" id="ARBA00023136"/>
    </source>
</evidence>
<feature type="domain" description="Rhodopsin" evidence="7">
    <location>
        <begin position="31"/>
        <end position="272"/>
    </location>
</feature>
<feature type="transmembrane region" description="Helical" evidence="6">
    <location>
        <begin position="127"/>
        <end position="150"/>
    </location>
</feature>
<evidence type="ECO:0000259" key="7">
    <source>
        <dbReference type="Pfam" id="PF20684"/>
    </source>
</evidence>
<dbReference type="EMBL" id="JBEFKJ010000014">
    <property type="protein sequence ID" value="KAL2042271.1"/>
    <property type="molecule type" value="Genomic_DNA"/>
</dbReference>
<evidence type="ECO:0000256" key="6">
    <source>
        <dbReference type="SAM" id="Phobius"/>
    </source>
</evidence>
<evidence type="ECO:0000256" key="2">
    <source>
        <dbReference type="ARBA" id="ARBA00022692"/>
    </source>
</evidence>
<evidence type="ECO:0000256" key="1">
    <source>
        <dbReference type="ARBA" id="ARBA00004141"/>
    </source>
</evidence>
<comment type="caution">
    <text evidence="8">The sequence shown here is derived from an EMBL/GenBank/DDBJ whole genome shotgun (WGS) entry which is preliminary data.</text>
</comment>
<evidence type="ECO:0000313" key="9">
    <source>
        <dbReference type="Proteomes" id="UP001590950"/>
    </source>
</evidence>
<feature type="transmembrane region" description="Helical" evidence="6">
    <location>
        <begin position="170"/>
        <end position="194"/>
    </location>
</feature>
<feature type="transmembrane region" description="Helical" evidence="6">
    <location>
        <begin position="97"/>
        <end position="115"/>
    </location>
</feature>
<accession>A0ABR4ABN5</accession>
<evidence type="ECO:0000256" key="3">
    <source>
        <dbReference type="ARBA" id="ARBA00022989"/>
    </source>
</evidence>
<evidence type="ECO:0000313" key="8">
    <source>
        <dbReference type="EMBL" id="KAL2042271.1"/>
    </source>
</evidence>
<feature type="transmembrane region" description="Helical" evidence="6">
    <location>
        <begin position="206"/>
        <end position="228"/>
    </location>
</feature>
<keyword evidence="4 6" id="KW-0472">Membrane</keyword>
<name>A0ABR4ABN5_9LECA</name>
<keyword evidence="2 6" id="KW-0812">Transmembrane</keyword>
<sequence length="376" mass="42576">MDPDSSQNRGVPGLVALSIVMIVLPTFAIALRIWARLISKSQRFWWDDWFAIGSLPFSIAQMALELKMISEGLGRHQGELALEQVIEVARCAYANTFFYDIVISLPKYSAVFFYIRIFPINSKVFRISVWVTNALITAHLFASVLLLVFQCYPLKIGWQPATTGHCIHNFHPFLAIWSLSVIIDIVIMLIPLPIVWSLKTGLSRKLMLTGIFFCAYCVIVISLARLIVYAQIAHTFRADFTWNTIPYDRWIGCEGPVSIVSICAPNIFHLCKRARCHGLSSLFTRREYHAKIQDRLNKNLKSPPTLDEELLGADKDGTVSSRTDGVYSVGAPAEDRFEEGSTIAMVDRTHLRRDRYADEEERWSQCAVGMGNSHLK</sequence>
<dbReference type="PANTHER" id="PTHR33048:SF47">
    <property type="entry name" value="INTEGRAL MEMBRANE PROTEIN-RELATED"/>
    <property type="match status" value="1"/>
</dbReference>
<organism evidence="8 9">
    <name type="scientific">Stereocaulon virgatum</name>
    <dbReference type="NCBI Taxonomy" id="373712"/>
    <lineage>
        <taxon>Eukaryota</taxon>
        <taxon>Fungi</taxon>
        <taxon>Dikarya</taxon>
        <taxon>Ascomycota</taxon>
        <taxon>Pezizomycotina</taxon>
        <taxon>Lecanoromycetes</taxon>
        <taxon>OSLEUM clade</taxon>
        <taxon>Lecanoromycetidae</taxon>
        <taxon>Lecanorales</taxon>
        <taxon>Lecanorineae</taxon>
        <taxon>Stereocaulaceae</taxon>
        <taxon>Stereocaulon</taxon>
    </lineage>
</organism>
<keyword evidence="3 6" id="KW-1133">Transmembrane helix</keyword>
<dbReference type="Proteomes" id="UP001590950">
    <property type="component" value="Unassembled WGS sequence"/>
</dbReference>